<protein>
    <submittedName>
        <fullName evidence="1">Protein suppressor of npr1-1 constitutive 4</fullName>
    </submittedName>
</protein>
<proteinExistence type="predicted"/>
<reference evidence="1 2" key="1">
    <citation type="journal article" date="2018" name="Sci. Data">
        <title>The draft genome sequence of cork oak.</title>
        <authorList>
            <person name="Ramos A.M."/>
            <person name="Usie A."/>
            <person name="Barbosa P."/>
            <person name="Barros P.M."/>
            <person name="Capote T."/>
            <person name="Chaves I."/>
            <person name="Simoes F."/>
            <person name="Abreu I."/>
            <person name="Carrasquinho I."/>
            <person name="Faro C."/>
            <person name="Guimaraes J.B."/>
            <person name="Mendonca D."/>
            <person name="Nobrega F."/>
            <person name="Rodrigues L."/>
            <person name="Saibo N.J.M."/>
            <person name="Varela M.C."/>
            <person name="Egas C."/>
            <person name="Matos J."/>
            <person name="Miguel C.M."/>
            <person name="Oliveira M.M."/>
            <person name="Ricardo C.P."/>
            <person name="Goncalves S."/>
        </authorList>
    </citation>
    <scope>NUCLEOTIDE SEQUENCE [LARGE SCALE GENOMIC DNA]</scope>
    <source>
        <strain evidence="2">cv. HL8</strain>
    </source>
</reference>
<evidence type="ECO:0000313" key="1">
    <source>
        <dbReference type="EMBL" id="KAK7814787.1"/>
    </source>
</evidence>
<name>A0AAW0IKK5_QUESU</name>
<gene>
    <name evidence="1" type="ORF">CFP56_002588</name>
</gene>
<keyword evidence="2" id="KW-1185">Reference proteome</keyword>
<dbReference type="Proteomes" id="UP000237347">
    <property type="component" value="Unassembled WGS sequence"/>
</dbReference>
<comment type="caution">
    <text evidence="1">The sequence shown here is derived from an EMBL/GenBank/DDBJ whole genome shotgun (WGS) entry which is preliminary data.</text>
</comment>
<dbReference type="AlphaFoldDB" id="A0AAW0IKK5"/>
<dbReference type="EMBL" id="PKMF04001059">
    <property type="protein sequence ID" value="KAK7814787.1"/>
    <property type="molecule type" value="Genomic_DNA"/>
</dbReference>
<organism evidence="1 2">
    <name type="scientific">Quercus suber</name>
    <name type="common">Cork oak</name>
    <dbReference type="NCBI Taxonomy" id="58331"/>
    <lineage>
        <taxon>Eukaryota</taxon>
        <taxon>Viridiplantae</taxon>
        <taxon>Streptophyta</taxon>
        <taxon>Embryophyta</taxon>
        <taxon>Tracheophyta</taxon>
        <taxon>Spermatophyta</taxon>
        <taxon>Magnoliopsida</taxon>
        <taxon>eudicotyledons</taxon>
        <taxon>Gunneridae</taxon>
        <taxon>Pentapetalae</taxon>
        <taxon>rosids</taxon>
        <taxon>fabids</taxon>
        <taxon>Fagales</taxon>
        <taxon>Fagaceae</taxon>
        <taxon>Quercus</taxon>
    </lineage>
</organism>
<accession>A0AAW0IKK5</accession>
<sequence>MKLKQLSYKRASLPSLLCPMEELKGLRARSFCINLANGVPLSFSYSYDPVSPFLNYIDNGNFSVNDVLADMLIAPHIADCFAHLGQNASAEGGSDVQNHLQLFAQDIAEVKEFLKQKGVSIVVNNNAWVFFLSLLGITPLAERLGYAAQ</sequence>
<evidence type="ECO:0000313" key="2">
    <source>
        <dbReference type="Proteomes" id="UP000237347"/>
    </source>
</evidence>